<keyword evidence="1" id="KW-0812">Transmembrane</keyword>
<comment type="caution">
    <text evidence="2">The sequence shown here is derived from an EMBL/GenBank/DDBJ whole genome shotgun (WGS) entry which is preliminary data.</text>
</comment>
<feature type="transmembrane region" description="Helical" evidence="1">
    <location>
        <begin position="34"/>
        <end position="52"/>
    </location>
</feature>
<dbReference type="EMBL" id="JAUSTM010000007">
    <property type="protein sequence ID" value="MDQ0222407.1"/>
    <property type="molecule type" value="Genomic_DNA"/>
</dbReference>
<gene>
    <name evidence="2" type="ORF">J2S23_000959</name>
</gene>
<dbReference type="RefSeq" id="WP_307121607.1">
    <property type="nucleotide sequence ID" value="NZ_JAUSTM010000007.1"/>
</dbReference>
<evidence type="ECO:0000256" key="1">
    <source>
        <dbReference type="SAM" id="Phobius"/>
    </source>
</evidence>
<keyword evidence="1" id="KW-0472">Membrane</keyword>
<name>A0ABT9YR82_9STRE</name>
<evidence type="ECO:0000313" key="2">
    <source>
        <dbReference type="EMBL" id="MDQ0222407.1"/>
    </source>
</evidence>
<evidence type="ECO:0000313" key="3">
    <source>
        <dbReference type="Proteomes" id="UP001223079"/>
    </source>
</evidence>
<organism evidence="2 3">
    <name type="scientific">Streptococcus moroccensis</name>
    <dbReference type="NCBI Taxonomy" id="1451356"/>
    <lineage>
        <taxon>Bacteria</taxon>
        <taxon>Bacillati</taxon>
        <taxon>Bacillota</taxon>
        <taxon>Bacilli</taxon>
        <taxon>Lactobacillales</taxon>
        <taxon>Streptococcaceae</taxon>
        <taxon>Streptococcus</taxon>
    </lineage>
</organism>
<keyword evidence="1" id="KW-1133">Transmembrane helix</keyword>
<dbReference type="Proteomes" id="UP001223079">
    <property type="component" value="Unassembled WGS sequence"/>
</dbReference>
<reference evidence="2 3" key="1">
    <citation type="submission" date="2023-07" db="EMBL/GenBank/DDBJ databases">
        <title>Genomic Encyclopedia of Type Strains, Phase IV (KMG-IV): sequencing the most valuable type-strain genomes for metagenomic binning, comparative biology and taxonomic classification.</title>
        <authorList>
            <person name="Goeker M."/>
        </authorList>
    </citation>
    <scope>NUCLEOTIDE SEQUENCE [LARGE SCALE GENOMIC DNA]</scope>
    <source>
        <strain evidence="2 3">DSM 105143</strain>
    </source>
</reference>
<keyword evidence="3" id="KW-1185">Reference proteome</keyword>
<protein>
    <submittedName>
        <fullName evidence="2">Uncharacterized protein</fullName>
    </submittedName>
</protein>
<sequence length="54" mass="6096">MKAFFKKNKFFAIYLVGSLLSSSAQFHAGNPLAALAILAFALLVFFYLYYIARK</sequence>
<accession>A0ABT9YR82</accession>
<proteinExistence type="predicted"/>